<gene>
    <name evidence="1" type="ORF">G8E00_15460</name>
</gene>
<accession>A0A6G8RZF8</accession>
<keyword evidence="2" id="KW-1185">Reference proteome</keyword>
<dbReference type="AlphaFoldDB" id="A0A6G8RZF8"/>
<evidence type="ECO:0000313" key="2">
    <source>
        <dbReference type="Proteomes" id="UP000502297"/>
    </source>
</evidence>
<evidence type="ECO:0000313" key="1">
    <source>
        <dbReference type="EMBL" id="QIO07230.1"/>
    </source>
</evidence>
<dbReference type="EMBL" id="CP049801">
    <property type="protein sequence ID" value="QIO07230.1"/>
    <property type="molecule type" value="Genomic_DNA"/>
</dbReference>
<protein>
    <submittedName>
        <fullName evidence="1">Uncharacterized protein</fullName>
    </submittedName>
</protein>
<name>A0A6G8RZF8_9GAMM</name>
<organism evidence="1 2">
    <name type="scientific">Acinetobacter shaoyimingii</name>
    <dbReference type="NCBI Taxonomy" id="2715164"/>
    <lineage>
        <taxon>Bacteria</taxon>
        <taxon>Pseudomonadati</taxon>
        <taxon>Pseudomonadota</taxon>
        <taxon>Gammaproteobacteria</taxon>
        <taxon>Moraxellales</taxon>
        <taxon>Moraxellaceae</taxon>
        <taxon>Acinetobacter</taxon>
    </lineage>
</organism>
<dbReference type="KEGG" id="asha:G8E00_15460"/>
<dbReference type="Proteomes" id="UP000502297">
    <property type="component" value="Chromosome"/>
</dbReference>
<sequence length="201" mass="22518">MTLHSQFKTVFLCSTLSFFALTGCESVSKTSSKVSSKALSMIGLGDKNKVPEIDKKGVVDISKTTLEQIEKLTQNMPTGQWVYIENDLQGIYNLQNKSKDGHMLLLRLNCKNPAQRPGFIIQNKEGQDILKAHDPQAGAIQFLVDNKNYSNPFDLVNIKKLDQFKTVLKTAKVIKIFNASKLYTFENGKSELLTKPVTCKE</sequence>
<proteinExistence type="predicted"/>
<reference evidence="1 2" key="1">
    <citation type="submission" date="2020-03" db="EMBL/GenBank/DDBJ databases">
        <authorList>
            <person name="Zhu W."/>
        </authorList>
    </citation>
    <scope>NUCLEOTIDE SEQUENCE [LARGE SCALE GENOMIC DNA]</scope>
    <source>
        <strain evidence="1 2">323-1</strain>
    </source>
</reference>
<dbReference type="RefSeq" id="WP_166012698.1">
    <property type="nucleotide sequence ID" value="NZ_CP049801.1"/>
</dbReference>